<dbReference type="EMBL" id="CAADFR010000235">
    <property type="protein sequence ID" value="VFK45546.1"/>
    <property type="molecule type" value="Genomic_DNA"/>
</dbReference>
<reference evidence="1" key="1">
    <citation type="submission" date="2019-02" db="EMBL/GenBank/DDBJ databases">
        <authorList>
            <person name="Gruber-Vodicka R. H."/>
            <person name="Seah K. B. B."/>
        </authorList>
    </citation>
    <scope>NUCLEOTIDE SEQUENCE</scope>
    <source>
        <strain evidence="2">BECK_S127</strain>
        <strain evidence="1">BECK_S1321</strain>
    </source>
</reference>
<name>A0A450YVI7_9GAMM</name>
<sequence length="83" mass="9999">MPTRFDLFKSVNENFERYQDGLKKNPDQWKELKNHYDHFLKSHMLHVKAEERAFKASQRVGQCQVMKFELEQEGEQEPASKQE</sequence>
<protein>
    <submittedName>
        <fullName evidence="1">Uncharacterized protein</fullName>
    </submittedName>
</protein>
<dbReference type="AlphaFoldDB" id="A0A450YVI7"/>
<accession>A0A450YVI7</accession>
<evidence type="ECO:0000313" key="2">
    <source>
        <dbReference type="EMBL" id="VFK80964.1"/>
    </source>
</evidence>
<organism evidence="1">
    <name type="scientific">Candidatus Kentrum sp. SD</name>
    <dbReference type="NCBI Taxonomy" id="2126332"/>
    <lineage>
        <taxon>Bacteria</taxon>
        <taxon>Pseudomonadati</taxon>
        <taxon>Pseudomonadota</taxon>
        <taxon>Gammaproteobacteria</taxon>
        <taxon>Candidatus Kentrum</taxon>
    </lineage>
</organism>
<dbReference type="EMBL" id="CAADHB010000187">
    <property type="protein sequence ID" value="VFK80964.1"/>
    <property type="molecule type" value="Genomic_DNA"/>
</dbReference>
<gene>
    <name evidence="2" type="ORF">BECKSD772D_GA0070982_11871</name>
    <name evidence="1" type="ORF">BECKSD772F_GA0070984_12351</name>
</gene>
<evidence type="ECO:0000313" key="1">
    <source>
        <dbReference type="EMBL" id="VFK45546.1"/>
    </source>
</evidence>
<proteinExistence type="predicted"/>